<proteinExistence type="predicted"/>
<organism evidence="1">
    <name type="scientific">Arundo donax</name>
    <name type="common">Giant reed</name>
    <name type="synonym">Donax arundinaceus</name>
    <dbReference type="NCBI Taxonomy" id="35708"/>
    <lineage>
        <taxon>Eukaryota</taxon>
        <taxon>Viridiplantae</taxon>
        <taxon>Streptophyta</taxon>
        <taxon>Embryophyta</taxon>
        <taxon>Tracheophyta</taxon>
        <taxon>Spermatophyta</taxon>
        <taxon>Magnoliopsida</taxon>
        <taxon>Liliopsida</taxon>
        <taxon>Poales</taxon>
        <taxon>Poaceae</taxon>
        <taxon>PACMAD clade</taxon>
        <taxon>Arundinoideae</taxon>
        <taxon>Arundineae</taxon>
        <taxon>Arundo</taxon>
    </lineage>
</organism>
<accession>A0A0A9HHN3</accession>
<evidence type="ECO:0000313" key="1">
    <source>
        <dbReference type="EMBL" id="JAE36262.1"/>
    </source>
</evidence>
<reference evidence="1" key="1">
    <citation type="submission" date="2014-09" db="EMBL/GenBank/DDBJ databases">
        <authorList>
            <person name="Magalhaes I.L.F."/>
            <person name="Oliveira U."/>
            <person name="Santos F.R."/>
            <person name="Vidigal T.H.D.A."/>
            <person name="Brescovit A.D."/>
            <person name="Santos A.J."/>
        </authorList>
    </citation>
    <scope>NUCLEOTIDE SEQUENCE</scope>
    <source>
        <tissue evidence="1">Shoot tissue taken approximately 20 cm above the soil surface</tissue>
    </source>
</reference>
<protein>
    <submittedName>
        <fullName evidence="1">Uncharacterized protein</fullName>
    </submittedName>
</protein>
<name>A0A0A9HHN3_ARUDO</name>
<dbReference type="AlphaFoldDB" id="A0A0A9HHN3"/>
<dbReference type="EMBL" id="GBRH01161634">
    <property type="protein sequence ID" value="JAE36262.1"/>
    <property type="molecule type" value="Transcribed_RNA"/>
</dbReference>
<sequence>MYVPEIKASTIIQAMSGSEHMIQFLTHETPKCGL</sequence>
<reference evidence="1" key="2">
    <citation type="journal article" date="2015" name="Data Brief">
        <title>Shoot transcriptome of the giant reed, Arundo donax.</title>
        <authorList>
            <person name="Barrero R.A."/>
            <person name="Guerrero F.D."/>
            <person name="Moolhuijzen P."/>
            <person name="Goolsby J.A."/>
            <person name="Tidwell J."/>
            <person name="Bellgard S.E."/>
            <person name="Bellgard M.I."/>
        </authorList>
    </citation>
    <scope>NUCLEOTIDE SEQUENCE</scope>
    <source>
        <tissue evidence="1">Shoot tissue taken approximately 20 cm above the soil surface</tissue>
    </source>
</reference>